<dbReference type="InterPro" id="IPR004095">
    <property type="entry name" value="TGS"/>
</dbReference>
<evidence type="ECO:0000256" key="3">
    <source>
        <dbReference type="ARBA" id="ARBA00048244"/>
    </source>
</evidence>
<gene>
    <name evidence="9" type="ORF">IAA64_03855</name>
</gene>
<dbReference type="Proteomes" id="UP000886884">
    <property type="component" value="Unassembled WGS sequence"/>
</dbReference>
<dbReference type="Gene3D" id="3.10.20.30">
    <property type="match status" value="1"/>
</dbReference>
<dbReference type="CDD" id="cd00077">
    <property type="entry name" value="HDc"/>
    <property type="match status" value="1"/>
</dbReference>
<dbReference type="AlphaFoldDB" id="A0A9D1P724"/>
<dbReference type="FunFam" id="3.30.460.10:FF:000001">
    <property type="entry name" value="GTP pyrophosphokinase RelA"/>
    <property type="match status" value="1"/>
</dbReference>
<dbReference type="PANTHER" id="PTHR21262:SF31">
    <property type="entry name" value="GTP PYROPHOSPHOKINASE"/>
    <property type="match status" value="1"/>
</dbReference>
<dbReference type="PROSITE" id="PS51880">
    <property type="entry name" value="TGS"/>
    <property type="match status" value="1"/>
</dbReference>
<dbReference type="PROSITE" id="PS51671">
    <property type="entry name" value="ACT"/>
    <property type="match status" value="1"/>
</dbReference>
<dbReference type="InterPro" id="IPR012676">
    <property type="entry name" value="TGS-like"/>
</dbReference>
<dbReference type="SMART" id="SM00954">
    <property type="entry name" value="RelA_SpoT"/>
    <property type="match status" value="1"/>
</dbReference>
<dbReference type="CDD" id="cd05399">
    <property type="entry name" value="NT_Rel-Spo_like"/>
    <property type="match status" value="1"/>
</dbReference>
<evidence type="ECO:0000256" key="2">
    <source>
        <dbReference type="ARBA" id="ARBA00013251"/>
    </source>
</evidence>
<dbReference type="Pfam" id="PF13328">
    <property type="entry name" value="HD_4"/>
    <property type="match status" value="1"/>
</dbReference>
<reference evidence="9" key="1">
    <citation type="submission" date="2020-10" db="EMBL/GenBank/DDBJ databases">
        <authorList>
            <person name="Gilroy R."/>
        </authorList>
    </citation>
    <scope>NUCLEOTIDE SEQUENCE</scope>
    <source>
        <strain evidence="9">CHK183-6373</strain>
    </source>
</reference>
<feature type="domain" description="HD" evidence="7">
    <location>
        <begin position="54"/>
        <end position="154"/>
    </location>
</feature>
<comment type="catalytic activity">
    <reaction evidence="3">
        <text>GTP + ATP = guanosine 3'-diphosphate 5'-triphosphate + AMP</text>
        <dbReference type="Rhea" id="RHEA:22088"/>
        <dbReference type="ChEBI" id="CHEBI:30616"/>
        <dbReference type="ChEBI" id="CHEBI:37565"/>
        <dbReference type="ChEBI" id="CHEBI:142410"/>
        <dbReference type="ChEBI" id="CHEBI:456215"/>
        <dbReference type="EC" id="2.7.6.5"/>
    </reaction>
</comment>
<evidence type="ECO:0000259" key="8">
    <source>
        <dbReference type="PROSITE" id="PS51880"/>
    </source>
</evidence>
<evidence type="ECO:0000313" key="10">
    <source>
        <dbReference type="Proteomes" id="UP000886884"/>
    </source>
</evidence>
<feature type="region of interest" description="Disordered" evidence="5">
    <location>
        <begin position="559"/>
        <end position="586"/>
    </location>
</feature>
<protein>
    <recommendedName>
        <fullName evidence="2">GTP diphosphokinase</fullName>
        <ecNumber evidence="2">2.7.6.5</ecNumber>
    </recommendedName>
</protein>
<dbReference type="Pfam" id="PF02824">
    <property type="entry name" value="TGS"/>
    <property type="match status" value="1"/>
</dbReference>
<dbReference type="InterPro" id="IPR012675">
    <property type="entry name" value="Beta-grasp_dom_sf"/>
</dbReference>
<dbReference type="Gene3D" id="3.30.460.10">
    <property type="entry name" value="Beta Polymerase, domain 2"/>
    <property type="match status" value="1"/>
</dbReference>
<dbReference type="Gene3D" id="3.30.70.260">
    <property type="match status" value="1"/>
</dbReference>
<dbReference type="GO" id="GO:0015969">
    <property type="term" value="P:guanosine tetraphosphate metabolic process"/>
    <property type="evidence" value="ECO:0007669"/>
    <property type="project" value="InterPro"/>
</dbReference>
<dbReference type="PANTHER" id="PTHR21262">
    <property type="entry name" value="GUANOSINE-3',5'-BIS DIPHOSPHATE 3'-PYROPHOSPHOHYDROLASE"/>
    <property type="match status" value="1"/>
</dbReference>
<dbReference type="GO" id="GO:0008728">
    <property type="term" value="F:GTP diphosphokinase activity"/>
    <property type="evidence" value="ECO:0007669"/>
    <property type="project" value="UniProtKB-EC"/>
</dbReference>
<comment type="caution">
    <text evidence="9">The sequence shown here is derived from an EMBL/GenBank/DDBJ whole genome shotgun (WGS) entry which is preliminary data.</text>
</comment>
<dbReference type="Pfam" id="PF13291">
    <property type="entry name" value="ACT_4"/>
    <property type="match status" value="1"/>
</dbReference>
<comment type="pathway">
    <text evidence="1">Purine metabolism; ppGpp biosynthesis; ppGpp from GTP: step 1/2.</text>
</comment>
<dbReference type="CDD" id="cd01668">
    <property type="entry name" value="TGS_RSH"/>
    <property type="match status" value="1"/>
</dbReference>
<comment type="similarity">
    <text evidence="4">Belongs to the relA/spoT family.</text>
</comment>
<proteinExistence type="inferred from homology"/>
<evidence type="ECO:0000259" key="7">
    <source>
        <dbReference type="PROSITE" id="PS51831"/>
    </source>
</evidence>
<dbReference type="SUPFAM" id="SSF55021">
    <property type="entry name" value="ACT-like"/>
    <property type="match status" value="1"/>
</dbReference>
<dbReference type="InterPro" id="IPR007685">
    <property type="entry name" value="RelA_SpoT"/>
</dbReference>
<evidence type="ECO:0000256" key="4">
    <source>
        <dbReference type="RuleBase" id="RU003847"/>
    </source>
</evidence>
<dbReference type="Gene3D" id="1.10.3210.10">
    <property type="entry name" value="Hypothetical protein af1432"/>
    <property type="match status" value="1"/>
</dbReference>
<dbReference type="InterPro" id="IPR003607">
    <property type="entry name" value="HD/PDEase_dom"/>
</dbReference>
<evidence type="ECO:0000256" key="1">
    <source>
        <dbReference type="ARBA" id="ARBA00004976"/>
    </source>
</evidence>
<dbReference type="GO" id="GO:0005886">
    <property type="term" value="C:plasma membrane"/>
    <property type="evidence" value="ECO:0007669"/>
    <property type="project" value="TreeGrafter"/>
</dbReference>
<evidence type="ECO:0000256" key="5">
    <source>
        <dbReference type="SAM" id="MobiDB-lite"/>
    </source>
</evidence>
<dbReference type="Pfam" id="PF19296">
    <property type="entry name" value="RelA_AH_RIS"/>
    <property type="match status" value="1"/>
</dbReference>
<dbReference type="InterPro" id="IPR002912">
    <property type="entry name" value="ACT_dom"/>
</dbReference>
<dbReference type="InterPro" id="IPR045865">
    <property type="entry name" value="ACT-like_dom_sf"/>
</dbReference>
<dbReference type="SMART" id="SM00471">
    <property type="entry name" value="HDc"/>
    <property type="match status" value="1"/>
</dbReference>
<dbReference type="InterPro" id="IPR006674">
    <property type="entry name" value="HD_domain"/>
</dbReference>
<dbReference type="InterPro" id="IPR033655">
    <property type="entry name" value="TGS_RelA/SpoT"/>
</dbReference>
<evidence type="ECO:0000259" key="6">
    <source>
        <dbReference type="PROSITE" id="PS51671"/>
    </source>
</evidence>
<dbReference type="CDD" id="cd04876">
    <property type="entry name" value="ACT_RelA-SpoT"/>
    <property type="match status" value="1"/>
</dbReference>
<name>A0A9D1P724_9FIRM</name>
<feature type="domain" description="TGS" evidence="8">
    <location>
        <begin position="394"/>
        <end position="455"/>
    </location>
</feature>
<dbReference type="SUPFAM" id="SSF81271">
    <property type="entry name" value="TGS-like"/>
    <property type="match status" value="1"/>
</dbReference>
<dbReference type="EC" id="2.7.6.5" evidence="2"/>
<feature type="domain" description="ACT" evidence="6">
    <location>
        <begin position="659"/>
        <end position="734"/>
    </location>
</feature>
<dbReference type="Pfam" id="PF04607">
    <property type="entry name" value="RelA_SpoT"/>
    <property type="match status" value="1"/>
</dbReference>
<dbReference type="InterPro" id="IPR004811">
    <property type="entry name" value="RelA/Spo_fam"/>
</dbReference>
<dbReference type="InterPro" id="IPR043519">
    <property type="entry name" value="NT_sf"/>
</dbReference>
<dbReference type="FunFam" id="1.10.3210.10:FF:000001">
    <property type="entry name" value="GTP pyrophosphokinase RelA"/>
    <property type="match status" value="1"/>
</dbReference>
<dbReference type="FunFam" id="3.10.20.30:FF:000002">
    <property type="entry name" value="GTP pyrophosphokinase (RelA/SpoT)"/>
    <property type="match status" value="1"/>
</dbReference>
<dbReference type="SUPFAM" id="SSF81301">
    <property type="entry name" value="Nucleotidyltransferase"/>
    <property type="match status" value="1"/>
</dbReference>
<accession>A0A9D1P724</accession>
<dbReference type="EMBL" id="DVOT01000068">
    <property type="protein sequence ID" value="HIV27080.1"/>
    <property type="molecule type" value="Genomic_DNA"/>
</dbReference>
<comment type="function">
    <text evidence="4">In eubacteria ppGpp (guanosine 3'-diphosphate 5'-diphosphate) is a mediator of the stringent response that coordinates a variety of cellular activities in response to changes in nutritional abundance.</text>
</comment>
<organism evidence="9 10">
    <name type="scientific">Candidatus Ornithocaccomicrobium faecavium</name>
    <dbReference type="NCBI Taxonomy" id="2840890"/>
    <lineage>
        <taxon>Bacteria</taxon>
        <taxon>Bacillati</taxon>
        <taxon>Bacillota</taxon>
        <taxon>Clostridia</taxon>
        <taxon>Candidatus Ornithocaccomicrobium</taxon>
    </lineage>
</organism>
<evidence type="ECO:0000313" key="9">
    <source>
        <dbReference type="EMBL" id="HIV27080.1"/>
    </source>
</evidence>
<dbReference type="SUPFAM" id="SSF109604">
    <property type="entry name" value="HD-domain/PDEase-like"/>
    <property type="match status" value="1"/>
</dbReference>
<reference evidence="9" key="2">
    <citation type="journal article" date="2021" name="PeerJ">
        <title>Extensive microbial diversity within the chicken gut microbiome revealed by metagenomics and culture.</title>
        <authorList>
            <person name="Gilroy R."/>
            <person name="Ravi A."/>
            <person name="Getino M."/>
            <person name="Pursley I."/>
            <person name="Horton D.L."/>
            <person name="Alikhan N.F."/>
            <person name="Baker D."/>
            <person name="Gharbi K."/>
            <person name="Hall N."/>
            <person name="Watson M."/>
            <person name="Adriaenssens E.M."/>
            <person name="Foster-Nyarko E."/>
            <person name="Jarju S."/>
            <person name="Secka A."/>
            <person name="Antonio M."/>
            <person name="Oren A."/>
            <person name="Chaudhuri R.R."/>
            <person name="La Ragione R."/>
            <person name="Hildebrand F."/>
            <person name="Pallen M.J."/>
        </authorList>
    </citation>
    <scope>NUCLEOTIDE SEQUENCE</scope>
    <source>
        <strain evidence="9">CHK183-6373</strain>
    </source>
</reference>
<dbReference type="NCBIfam" id="TIGR00691">
    <property type="entry name" value="spoT_relA"/>
    <property type="match status" value="1"/>
</dbReference>
<dbReference type="InterPro" id="IPR045600">
    <property type="entry name" value="RelA/SpoT_AH_RIS"/>
</dbReference>
<sequence length="734" mass="83453">MDGGTCPVRDEQLSKLIDSIRRYHPNEDMSLVEKAYNFAKTAHQDQKRKSGEPYFNHPYAVSLILADLMLDATTIAAGLLHDCVEDIEEITIETIEKDFGAEVAVLVDGVTKLSRLNFSTKEEQKIESLRKMFLAMAKDIRVVIIKLADRLHNMRTLKFQPADRQIAIAHETLDIYAPLAHRLGMNAIKWELEDLSLRYIDPEGYYTLVNLVGMKRQEREAAIRGVIETLQTELKNAGIKAEVEGRPKHFYSIYNKMKNQHKTFDQIHDLIAIRVLVNTKQECYFVLGIVHTLWSLVPGRFKDYISIPKANMYQSLHTTVVGKGGMIFEVQIRTYDMHQTAEYGIAAHWRYKEGRQADDLDQRLAWLRRILDWQDTTRDPGEFGELLKTDLFPDEVFVFTPKGDVILLPRGATPLDFAYRIHSQIGNKCIGAKVNGRIVPLNSPLETGDFVEVMTSPSGKPSRDWLQIVKTSEAKAKIRAWFKRTYRDENYDLGKDLLEKEAKKQGYIFSQLAKPEYLEAVYRRYSFQSLEDLFISVGYGGLNASQVINRLLEEMKKNQKIEAPETSKPRPSSDPEKRASQVQEHSHGIIVKGESNMLVRCAKCCNPLPGDAIVGYITRGRGVSVHRADCQNMKDAGIEPDRMIEVSWENAGNTAYDAEIHLNGYDRAGLVGDLSLMFAKLGIPLNAISARKCEDGFTVTISMTLSIQNTQQLDNVLKQLRKRSDVIEVYRVSQ</sequence>
<dbReference type="PROSITE" id="PS51831">
    <property type="entry name" value="HD"/>
    <property type="match status" value="1"/>
</dbReference>